<reference evidence="1 2" key="1">
    <citation type="journal article" date="2013" name="Proc. Natl. Acad. Sci. U.S.A.">
        <title>Candidate phylum TM6 genome recovered from a hospital sink biofilm provides genomic insights into this uncultivated phylum.</title>
        <authorList>
            <person name="McLean J.S."/>
            <person name="Lombardo M.J."/>
            <person name="Badger J.H."/>
            <person name="Edlund A."/>
            <person name="Novotny M."/>
            <person name="Yee-Greenbaum J."/>
            <person name="Vyahhi N."/>
            <person name="Hall A.P."/>
            <person name="Yang Y."/>
            <person name="Dupont C.L."/>
            <person name="Ziegler M.G."/>
            <person name="Chitsaz H."/>
            <person name="Allen A.E."/>
            <person name="Yooseph S."/>
            <person name="Tesler G."/>
            <person name="Pevzner P.A."/>
            <person name="Friedman R.M."/>
            <person name="Nealson K.H."/>
            <person name="Venter J.C."/>
            <person name="Lasken R.S."/>
        </authorList>
    </citation>
    <scope>NUCLEOTIDE SEQUENCE [LARGE SCALE GENOMIC DNA]</scope>
    <source>
        <strain evidence="1 2">TM6SC1</strain>
    </source>
</reference>
<gene>
    <name evidence="1" type="ORF">J120_04315</name>
</gene>
<proteinExistence type="predicted"/>
<comment type="caution">
    <text evidence="1">The sequence shown here is derived from an EMBL/GenBank/DDBJ whole genome shotgun (WGS) entry which is preliminary data.</text>
</comment>
<dbReference type="Proteomes" id="UP000032214">
    <property type="component" value="Unassembled WGS sequence"/>
</dbReference>
<dbReference type="EMBL" id="ARQD01000004">
    <property type="protein sequence ID" value="KIX84936.1"/>
    <property type="molecule type" value="Genomic_DNA"/>
</dbReference>
<dbReference type="AlphaFoldDB" id="A0A0D2JD91"/>
<evidence type="ECO:0000313" key="1">
    <source>
        <dbReference type="EMBL" id="KIX84936.1"/>
    </source>
</evidence>
<dbReference type="STRING" id="1306947.J120_04315"/>
<sequence length="131" mass="14212">MEMMKVILGAFMKIALMLGINHHVDNHILHNNRYGRPNTQSQEIERVSTQSHALGALKAIIMRLVTSGKIALSNPQLQTLNGSCSCKNVLNAPDNIAGARTNFVGSTVPSESTIIVSLINMHGSILQAMFC</sequence>
<organism evidence="1 2">
    <name type="scientific">candidate division TM6 bacterium JCVI TM6SC1</name>
    <dbReference type="NCBI Taxonomy" id="1306947"/>
    <lineage>
        <taxon>Bacteria</taxon>
        <taxon>Candidatus Babelota</taxon>
        <taxon>Vermiphilus</taxon>
    </lineage>
</organism>
<accession>A0A0D2JD91</accession>
<keyword evidence="2" id="KW-1185">Reference proteome</keyword>
<name>A0A0D2JD91_9BACT</name>
<protein>
    <submittedName>
        <fullName evidence="1">Uncharacterized protein</fullName>
    </submittedName>
</protein>
<evidence type="ECO:0000313" key="2">
    <source>
        <dbReference type="Proteomes" id="UP000032214"/>
    </source>
</evidence>